<dbReference type="CDD" id="cd03220">
    <property type="entry name" value="ABC_KpsT_Wzt"/>
    <property type="match status" value="1"/>
</dbReference>
<dbReference type="Gene3D" id="2.70.50.60">
    <property type="entry name" value="abc- transporter (atp binding component) like domain"/>
    <property type="match status" value="1"/>
</dbReference>
<dbReference type="InterPro" id="IPR015860">
    <property type="entry name" value="ABC_transpr_TagH-like"/>
</dbReference>
<protein>
    <submittedName>
        <fullName evidence="7">ABC transporter protein AbcA</fullName>
    </submittedName>
</protein>
<evidence type="ECO:0000256" key="3">
    <source>
        <dbReference type="ARBA" id="ARBA00022741"/>
    </source>
</evidence>
<dbReference type="InterPro" id="IPR050683">
    <property type="entry name" value="Bact_Polysacc_Export_ATP-bd"/>
</dbReference>
<evidence type="ECO:0000256" key="4">
    <source>
        <dbReference type="ARBA" id="ARBA00022840"/>
    </source>
</evidence>
<gene>
    <name evidence="7" type="ORF">AAM4_1531</name>
</gene>
<comment type="similarity">
    <text evidence="1">Belongs to the ABC transporter superfamily.</text>
</comment>
<dbReference type="Gene3D" id="3.40.50.300">
    <property type="entry name" value="P-loop containing nucleotide triphosphate hydrolases"/>
    <property type="match status" value="1"/>
</dbReference>
<dbReference type="RefSeq" id="WP_210580193.1">
    <property type="nucleotide sequence ID" value="NZ_LK995501.1"/>
</dbReference>
<dbReference type="GO" id="GO:0005524">
    <property type="term" value="F:ATP binding"/>
    <property type="evidence" value="ECO:0007669"/>
    <property type="project" value="UniProtKB-KW"/>
</dbReference>
<dbReference type="InterPro" id="IPR027417">
    <property type="entry name" value="P-loop_NTPase"/>
</dbReference>
<name>A0A1L7RQD4_9ACTO</name>
<dbReference type="PROSITE" id="PS50893">
    <property type="entry name" value="ABC_TRANSPORTER_2"/>
    <property type="match status" value="1"/>
</dbReference>
<evidence type="ECO:0000256" key="5">
    <source>
        <dbReference type="SAM" id="MobiDB-lite"/>
    </source>
</evidence>
<sequence>MNTTAAPVVADAGDDFAIEVRDVSKHFTLHADRRDSLKERFVRGRSRDTHVFHALDNVSFAVKKGITFGLVGHNGSGKSTMLKILAGVYRPNEGEVMVASKVDALLEVGAGFHGELTGRENIYLNGAILGRTKKQIEESIDWIINFADIGDFIDEPVKVYSSGMTVRLGFAAAVAIEPEILVVDEIIAVGDEEFQRKCFDLMRQLRDRGTTIVLVTHSLSLATEMCDEVVWLDHGKVQMVGDADEVVSAYLTSVNEKEARQRAQEQPEEEFPEDDQYKLNQGNGDCRMTGVQLLDDDLQEVAFATYGRPLTVRVHVNAKKDLHDVELGLGFSTDGGVTIAGPNSKAAGTLYSLRAGDSFIDYKIDQVVFQPGRLWLTTCFVRDGQIFDLSDRRTELIVRADRTMDEPGLVTLVPGHWSKRPGFPAPGEGQQ</sequence>
<dbReference type="InterPro" id="IPR029439">
    <property type="entry name" value="Wzt_C"/>
</dbReference>
<evidence type="ECO:0000259" key="6">
    <source>
        <dbReference type="PROSITE" id="PS50893"/>
    </source>
</evidence>
<dbReference type="PANTHER" id="PTHR46743">
    <property type="entry name" value="TEICHOIC ACIDS EXPORT ATP-BINDING PROTEIN TAGH"/>
    <property type="match status" value="1"/>
</dbReference>
<dbReference type="AlphaFoldDB" id="A0A1L7RQD4"/>
<proteinExistence type="inferred from homology"/>
<accession>A0A1L7RQD4</accession>
<dbReference type="EMBL" id="LK995501">
    <property type="protein sequence ID" value="CED91363.1"/>
    <property type="molecule type" value="Genomic_DNA"/>
</dbReference>
<organism evidence="7">
    <name type="scientific">Actinomyces succiniciruminis</name>
    <dbReference type="NCBI Taxonomy" id="1522002"/>
    <lineage>
        <taxon>Bacteria</taxon>
        <taxon>Bacillati</taxon>
        <taxon>Actinomycetota</taxon>
        <taxon>Actinomycetes</taxon>
        <taxon>Actinomycetales</taxon>
        <taxon>Actinomycetaceae</taxon>
        <taxon>Actinomyces</taxon>
    </lineage>
</organism>
<dbReference type="Pfam" id="PF00005">
    <property type="entry name" value="ABC_tran"/>
    <property type="match status" value="1"/>
</dbReference>
<dbReference type="GO" id="GO:0016887">
    <property type="term" value="F:ATP hydrolysis activity"/>
    <property type="evidence" value="ECO:0007669"/>
    <property type="project" value="InterPro"/>
</dbReference>
<dbReference type="SUPFAM" id="SSF52540">
    <property type="entry name" value="P-loop containing nucleoside triphosphate hydrolases"/>
    <property type="match status" value="1"/>
</dbReference>
<dbReference type="CDD" id="cd10147">
    <property type="entry name" value="Wzt_C-like"/>
    <property type="match status" value="1"/>
</dbReference>
<dbReference type="PANTHER" id="PTHR46743:SF2">
    <property type="entry name" value="TEICHOIC ACIDS EXPORT ATP-BINDING PROTEIN TAGH"/>
    <property type="match status" value="1"/>
</dbReference>
<dbReference type="InterPro" id="IPR003439">
    <property type="entry name" value="ABC_transporter-like_ATP-bd"/>
</dbReference>
<keyword evidence="4" id="KW-0067">ATP-binding</keyword>
<reference evidence="7" key="1">
    <citation type="submission" date="2014-07" db="EMBL/GenBank/DDBJ databases">
        <authorList>
            <person name="Zhang J.E."/>
            <person name="Yang H."/>
            <person name="Guo J."/>
            <person name="Deng Z."/>
            <person name="Luo H."/>
            <person name="Luo M."/>
            <person name="Zhao B."/>
        </authorList>
    </citation>
    <scope>NUCLEOTIDE SEQUENCE</scope>
    <source>
        <strain evidence="7">AM4</strain>
    </source>
</reference>
<feature type="region of interest" description="Disordered" evidence="5">
    <location>
        <begin position="258"/>
        <end position="277"/>
    </location>
</feature>
<evidence type="ECO:0000256" key="1">
    <source>
        <dbReference type="ARBA" id="ARBA00005417"/>
    </source>
</evidence>
<dbReference type="Pfam" id="PF14524">
    <property type="entry name" value="Wzt_C"/>
    <property type="match status" value="1"/>
</dbReference>
<keyword evidence="2" id="KW-0813">Transport</keyword>
<dbReference type="GO" id="GO:0016020">
    <property type="term" value="C:membrane"/>
    <property type="evidence" value="ECO:0007669"/>
    <property type="project" value="InterPro"/>
</dbReference>
<evidence type="ECO:0000313" key="7">
    <source>
        <dbReference type="EMBL" id="CED91363.1"/>
    </source>
</evidence>
<feature type="domain" description="ABC transporter" evidence="6">
    <location>
        <begin position="18"/>
        <end position="259"/>
    </location>
</feature>
<dbReference type="SMART" id="SM00382">
    <property type="entry name" value="AAA"/>
    <property type="match status" value="1"/>
</dbReference>
<keyword evidence="3" id="KW-0547">Nucleotide-binding</keyword>
<dbReference type="InterPro" id="IPR003593">
    <property type="entry name" value="AAA+_ATPase"/>
</dbReference>
<dbReference type="GO" id="GO:0140359">
    <property type="term" value="F:ABC-type transporter activity"/>
    <property type="evidence" value="ECO:0007669"/>
    <property type="project" value="InterPro"/>
</dbReference>
<evidence type="ECO:0000256" key="2">
    <source>
        <dbReference type="ARBA" id="ARBA00022448"/>
    </source>
</evidence>